<gene>
    <name evidence="1" type="ORF">SBAD_LOCUS4398</name>
</gene>
<keyword evidence="2" id="KW-1185">Reference proteome</keyword>
<proteinExistence type="predicted"/>
<reference evidence="1 2" key="2">
    <citation type="submission" date="2018-11" db="EMBL/GenBank/DDBJ databases">
        <authorList>
            <consortium name="Pathogen Informatics"/>
        </authorList>
    </citation>
    <scope>NUCLEOTIDE SEQUENCE [LARGE SCALE GENOMIC DNA]</scope>
</reference>
<protein>
    <submittedName>
        <fullName evidence="1 3">Uncharacterized protein</fullName>
    </submittedName>
</protein>
<evidence type="ECO:0000313" key="3">
    <source>
        <dbReference type="WBParaSite" id="SBAD_0000458801-mRNA-1"/>
    </source>
</evidence>
<sequence length="80" mass="8020">MPQVFSSSAGPRAGNAMDFSVLPPPPVIPTAMPSASRAPGAIPFSVVTSMPPPSVSGPLASPSTSQAAMVAAFVPRPAYR</sequence>
<accession>A0A183ILA2</accession>
<dbReference type="WBParaSite" id="SBAD_0000458801-mRNA-1">
    <property type="protein sequence ID" value="SBAD_0000458801-mRNA-1"/>
    <property type="gene ID" value="SBAD_0000458801"/>
</dbReference>
<evidence type="ECO:0000313" key="2">
    <source>
        <dbReference type="Proteomes" id="UP000270296"/>
    </source>
</evidence>
<dbReference type="EMBL" id="UZAM01008294">
    <property type="protein sequence ID" value="VDP04245.1"/>
    <property type="molecule type" value="Genomic_DNA"/>
</dbReference>
<name>A0A183ILA2_9BILA</name>
<reference evidence="3" key="1">
    <citation type="submission" date="2016-06" db="UniProtKB">
        <authorList>
            <consortium name="WormBaseParasite"/>
        </authorList>
    </citation>
    <scope>IDENTIFICATION</scope>
</reference>
<organism evidence="3">
    <name type="scientific">Soboliphyme baturini</name>
    <dbReference type="NCBI Taxonomy" id="241478"/>
    <lineage>
        <taxon>Eukaryota</taxon>
        <taxon>Metazoa</taxon>
        <taxon>Ecdysozoa</taxon>
        <taxon>Nematoda</taxon>
        <taxon>Enoplea</taxon>
        <taxon>Dorylaimia</taxon>
        <taxon>Dioctophymatida</taxon>
        <taxon>Dioctophymatoidea</taxon>
        <taxon>Soboliphymatidae</taxon>
        <taxon>Soboliphyme</taxon>
    </lineage>
</organism>
<dbReference type="Proteomes" id="UP000270296">
    <property type="component" value="Unassembled WGS sequence"/>
</dbReference>
<evidence type="ECO:0000313" key="1">
    <source>
        <dbReference type="EMBL" id="VDP04245.1"/>
    </source>
</evidence>
<dbReference type="AlphaFoldDB" id="A0A183ILA2"/>